<dbReference type="Proteomes" id="UP001140502">
    <property type="component" value="Unassembled WGS sequence"/>
</dbReference>
<proteinExistence type="predicted"/>
<reference evidence="2" key="1">
    <citation type="submission" date="2022-10" db="EMBL/GenBank/DDBJ databases">
        <title>Tapping the CABI collections for fungal endophytes: first genome assemblies for Collariella, Neodidymelliopsis, Ascochyta clinopodiicola, Didymella pomorum, Didymosphaeria variabile, Neocosmospora piperis and Neocucurbitaria cava.</title>
        <authorList>
            <person name="Hill R."/>
        </authorList>
    </citation>
    <scope>NUCLEOTIDE SEQUENCE</scope>
    <source>
        <strain evidence="2">IMI 366586</strain>
    </source>
</reference>
<protein>
    <submittedName>
        <fullName evidence="2">Uncharacterized protein</fullName>
    </submittedName>
</protein>
<keyword evidence="1" id="KW-0472">Membrane</keyword>
<feature type="transmembrane region" description="Helical" evidence="1">
    <location>
        <begin position="33"/>
        <end position="54"/>
    </location>
</feature>
<accession>A0A9W8TBX2</accession>
<dbReference type="AlphaFoldDB" id="A0A9W8TBX2"/>
<keyword evidence="1" id="KW-0812">Transmembrane</keyword>
<gene>
    <name evidence="2" type="ORF">N0V84_011431</name>
</gene>
<evidence type="ECO:0000313" key="2">
    <source>
        <dbReference type="EMBL" id="KAJ4309557.1"/>
    </source>
</evidence>
<comment type="caution">
    <text evidence="2">The sequence shown here is derived from an EMBL/GenBank/DDBJ whole genome shotgun (WGS) entry which is preliminary data.</text>
</comment>
<dbReference type="EMBL" id="JAPEUR010000426">
    <property type="protein sequence ID" value="KAJ4309557.1"/>
    <property type="molecule type" value="Genomic_DNA"/>
</dbReference>
<evidence type="ECO:0000313" key="3">
    <source>
        <dbReference type="Proteomes" id="UP001140502"/>
    </source>
</evidence>
<keyword evidence="3" id="KW-1185">Reference proteome</keyword>
<feature type="non-terminal residue" evidence="2">
    <location>
        <position position="1"/>
    </location>
</feature>
<evidence type="ECO:0000256" key="1">
    <source>
        <dbReference type="SAM" id="Phobius"/>
    </source>
</evidence>
<name>A0A9W8TBX2_9HYPO</name>
<dbReference type="OrthoDB" id="2896006at2759"/>
<sequence>MISHVGKVLWERGHVPTDVALTGGESPKLSWEFIIMILNYIVFIPAIILIDYTFSKVFPLLAMIEDDKPPAYEPLP</sequence>
<keyword evidence="1" id="KW-1133">Transmembrane helix</keyword>
<organism evidence="2 3">
    <name type="scientific">Fusarium piperis</name>
    <dbReference type="NCBI Taxonomy" id="1435070"/>
    <lineage>
        <taxon>Eukaryota</taxon>
        <taxon>Fungi</taxon>
        <taxon>Dikarya</taxon>
        <taxon>Ascomycota</taxon>
        <taxon>Pezizomycotina</taxon>
        <taxon>Sordariomycetes</taxon>
        <taxon>Hypocreomycetidae</taxon>
        <taxon>Hypocreales</taxon>
        <taxon>Nectriaceae</taxon>
        <taxon>Fusarium</taxon>
        <taxon>Fusarium solani species complex</taxon>
    </lineage>
</organism>